<keyword evidence="1" id="KW-0812">Transmembrane</keyword>
<keyword evidence="1" id="KW-0472">Membrane</keyword>
<dbReference type="eggNOG" id="ENOG502REGU">
    <property type="taxonomic scope" value="Eukaryota"/>
</dbReference>
<keyword evidence="1" id="KW-1133">Transmembrane helix</keyword>
<dbReference type="Proteomes" id="UP000000709">
    <property type="component" value="Unassembled WGS sequence"/>
</dbReference>
<protein>
    <submittedName>
        <fullName evidence="2">Uncharacterized protein</fullName>
    </submittedName>
</protein>
<dbReference type="KEGG" id="spaa:SPAPADRAFT_143909"/>
<dbReference type="OrthoDB" id="4015819at2759"/>
<sequence length="282" mass="33480">MEKPISDLPPTKNRYIQVLDLYLSNIIHNPIFTSVAVLISFCYLQCKQWDWLMISSHSFEFIFVEDYEFDILSNIINLIFIFRFVYYIKLNLIGEIALFLVQNFACYKYVLMKDGISFFKDTDMSMFLKSCIALQVIFPWLILLSCIVQRMPWNKTLVDCNTNYLPLFMSQSFMFVNTTFPLLDNSFKNYELLYKLACFSLKFYLVFQFVLYEFVLINYEHEDVVDYSVYYREVSCFNEKGRQGKSNFNLVKKYAMTVVCLFIIVIDLGFIGAVHKNVYNML</sequence>
<accession>G3AUW2</accession>
<feature type="transmembrane region" description="Helical" evidence="1">
    <location>
        <begin position="254"/>
        <end position="274"/>
    </location>
</feature>
<name>G3AUW2_SPAPN</name>
<evidence type="ECO:0000313" key="2">
    <source>
        <dbReference type="EMBL" id="EGW30053.1"/>
    </source>
</evidence>
<evidence type="ECO:0000313" key="3">
    <source>
        <dbReference type="Proteomes" id="UP000000709"/>
    </source>
</evidence>
<feature type="transmembrane region" description="Helical" evidence="1">
    <location>
        <begin position="192"/>
        <end position="212"/>
    </location>
</feature>
<dbReference type="GeneID" id="18870583"/>
<feature type="transmembrane region" description="Helical" evidence="1">
    <location>
        <begin position="164"/>
        <end position="183"/>
    </location>
</feature>
<organism evidence="3">
    <name type="scientific">Spathaspora passalidarum (strain NRRL Y-27907 / 11-Y1)</name>
    <dbReference type="NCBI Taxonomy" id="619300"/>
    <lineage>
        <taxon>Eukaryota</taxon>
        <taxon>Fungi</taxon>
        <taxon>Dikarya</taxon>
        <taxon>Ascomycota</taxon>
        <taxon>Saccharomycotina</taxon>
        <taxon>Pichiomycetes</taxon>
        <taxon>Debaryomycetaceae</taxon>
        <taxon>Spathaspora</taxon>
    </lineage>
</organism>
<proteinExistence type="predicted"/>
<dbReference type="RefSeq" id="XP_007377819.1">
    <property type="nucleotide sequence ID" value="XM_007377757.1"/>
</dbReference>
<keyword evidence="3" id="KW-1185">Reference proteome</keyword>
<dbReference type="EMBL" id="GL996506">
    <property type="protein sequence ID" value="EGW30053.1"/>
    <property type="molecule type" value="Genomic_DNA"/>
</dbReference>
<dbReference type="InParanoid" id="G3AUW2"/>
<feature type="transmembrane region" description="Helical" evidence="1">
    <location>
        <begin position="26"/>
        <end position="46"/>
    </location>
</feature>
<evidence type="ECO:0000256" key="1">
    <source>
        <dbReference type="SAM" id="Phobius"/>
    </source>
</evidence>
<dbReference type="AlphaFoldDB" id="G3AUW2"/>
<reference evidence="2 3" key="1">
    <citation type="journal article" date="2011" name="Proc. Natl. Acad. Sci. U.S.A.">
        <title>Comparative genomics of xylose-fermenting fungi for enhanced biofuel production.</title>
        <authorList>
            <person name="Wohlbach D.J."/>
            <person name="Kuo A."/>
            <person name="Sato T.K."/>
            <person name="Potts K.M."/>
            <person name="Salamov A.A."/>
            <person name="LaButti K.M."/>
            <person name="Sun H."/>
            <person name="Clum A."/>
            <person name="Pangilinan J.L."/>
            <person name="Lindquist E.A."/>
            <person name="Lucas S."/>
            <person name="Lapidus A."/>
            <person name="Jin M."/>
            <person name="Gunawan C."/>
            <person name="Balan V."/>
            <person name="Dale B.E."/>
            <person name="Jeffries T.W."/>
            <person name="Zinkel R."/>
            <person name="Barry K.W."/>
            <person name="Grigoriev I.V."/>
            <person name="Gasch A.P."/>
        </authorList>
    </citation>
    <scope>NUCLEOTIDE SEQUENCE [LARGE SCALE GENOMIC DNA]</scope>
    <source>
        <strain evidence="3">NRRL Y-27907 / 11-Y1</strain>
    </source>
</reference>
<dbReference type="HOGENOM" id="CLU_937226_0_0_1"/>
<feature type="transmembrane region" description="Helical" evidence="1">
    <location>
        <begin position="132"/>
        <end position="152"/>
    </location>
</feature>
<gene>
    <name evidence="2" type="ORF">SPAPADRAFT_143909</name>
</gene>
<dbReference type="OMA" id="ICILRFQ"/>